<dbReference type="EMBL" id="JAURVH010001531">
    <property type="protein sequence ID" value="KAK5903455.1"/>
    <property type="molecule type" value="Genomic_DNA"/>
</dbReference>
<accession>A0AAN8CGZ8</accession>
<reference evidence="2 3" key="1">
    <citation type="journal article" date="2023" name="Mol. Biol. Evol.">
        <title>Genomics of Secondarily Temperate Adaptation in the Only Non-Antarctic Icefish.</title>
        <authorList>
            <person name="Rivera-Colon A.G."/>
            <person name="Rayamajhi N."/>
            <person name="Minhas B.F."/>
            <person name="Madrigal G."/>
            <person name="Bilyk K.T."/>
            <person name="Yoon V."/>
            <person name="Hune M."/>
            <person name="Gregory S."/>
            <person name="Cheng C.H.C."/>
            <person name="Catchen J.M."/>
        </authorList>
    </citation>
    <scope>NUCLEOTIDE SEQUENCE [LARGE SCALE GENOMIC DNA]</scope>
    <source>
        <tissue evidence="2">White muscle</tissue>
    </source>
</reference>
<name>A0AAN8CGZ8_CHAGU</name>
<evidence type="ECO:0000313" key="3">
    <source>
        <dbReference type="Proteomes" id="UP001331515"/>
    </source>
</evidence>
<dbReference type="Proteomes" id="UP001331515">
    <property type="component" value="Unassembled WGS sequence"/>
</dbReference>
<feature type="region of interest" description="Disordered" evidence="1">
    <location>
        <begin position="1"/>
        <end position="61"/>
    </location>
</feature>
<dbReference type="AlphaFoldDB" id="A0AAN8CGZ8"/>
<comment type="caution">
    <text evidence="2">The sequence shown here is derived from an EMBL/GenBank/DDBJ whole genome shotgun (WGS) entry which is preliminary data.</text>
</comment>
<feature type="region of interest" description="Disordered" evidence="1">
    <location>
        <begin position="168"/>
        <end position="187"/>
    </location>
</feature>
<feature type="compositionally biased region" description="Basic and acidic residues" evidence="1">
    <location>
        <begin position="172"/>
        <end position="187"/>
    </location>
</feature>
<evidence type="ECO:0000313" key="2">
    <source>
        <dbReference type="EMBL" id="KAK5903455.1"/>
    </source>
</evidence>
<sequence>MPLPSARNRGNTGTERVPPVPPRARLPPPAGSFRLRPAARQVHPPHTLRPSGLLTRTGAPRRLGVGGRGGMFAPQIHPEVGFFCVGYISISRGTVRIEAPSFHSCATSLPPLTGMEALIPSHWLVCMKRGCLETPRKPPNPPTPKMSFHFQGCSHCPPVNVVNRTRSFSSEAEERGNNARLNKHFDN</sequence>
<keyword evidence="3" id="KW-1185">Reference proteome</keyword>
<proteinExistence type="predicted"/>
<gene>
    <name evidence="2" type="ORF">CgunFtcFv8_007235</name>
</gene>
<feature type="compositionally biased region" description="Pro residues" evidence="1">
    <location>
        <begin position="18"/>
        <end position="30"/>
    </location>
</feature>
<protein>
    <submittedName>
        <fullName evidence="2">Uncharacterized protein</fullName>
    </submittedName>
</protein>
<organism evidence="2 3">
    <name type="scientific">Champsocephalus gunnari</name>
    <name type="common">Mackerel icefish</name>
    <dbReference type="NCBI Taxonomy" id="52237"/>
    <lineage>
        <taxon>Eukaryota</taxon>
        <taxon>Metazoa</taxon>
        <taxon>Chordata</taxon>
        <taxon>Craniata</taxon>
        <taxon>Vertebrata</taxon>
        <taxon>Euteleostomi</taxon>
        <taxon>Actinopterygii</taxon>
        <taxon>Neopterygii</taxon>
        <taxon>Teleostei</taxon>
        <taxon>Neoteleostei</taxon>
        <taxon>Acanthomorphata</taxon>
        <taxon>Eupercaria</taxon>
        <taxon>Perciformes</taxon>
        <taxon>Notothenioidei</taxon>
        <taxon>Channichthyidae</taxon>
        <taxon>Champsocephalus</taxon>
    </lineage>
</organism>
<evidence type="ECO:0000256" key="1">
    <source>
        <dbReference type="SAM" id="MobiDB-lite"/>
    </source>
</evidence>